<organism evidence="2 3">
    <name type="scientific">Vibrio anguillarum</name>
    <name type="common">Listonella anguillarum</name>
    <dbReference type="NCBI Taxonomy" id="55601"/>
    <lineage>
        <taxon>Bacteria</taxon>
        <taxon>Pseudomonadati</taxon>
        <taxon>Pseudomonadota</taxon>
        <taxon>Gammaproteobacteria</taxon>
        <taxon>Vibrionales</taxon>
        <taxon>Vibrionaceae</taxon>
        <taxon>Vibrio</taxon>
    </lineage>
</organism>
<keyword evidence="3" id="KW-1185">Reference proteome</keyword>
<dbReference type="EMBL" id="RDPI01000028">
    <property type="protein sequence ID" value="MBF4374907.1"/>
    <property type="molecule type" value="Genomic_DNA"/>
</dbReference>
<protein>
    <submittedName>
        <fullName evidence="2">Uncharacterized protein</fullName>
    </submittedName>
</protein>
<keyword evidence="1" id="KW-0812">Transmembrane</keyword>
<keyword evidence="1" id="KW-0472">Membrane</keyword>
<feature type="transmembrane region" description="Helical" evidence="1">
    <location>
        <begin position="53"/>
        <end position="75"/>
    </location>
</feature>
<feature type="transmembrane region" description="Helical" evidence="1">
    <location>
        <begin position="20"/>
        <end position="41"/>
    </location>
</feature>
<proteinExistence type="predicted"/>
<keyword evidence="1" id="KW-1133">Transmembrane helix</keyword>
<evidence type="ECO:0000256" key="1">
    <source>
        <dbReference type="SAM" id="Phobius"/>
    </source>
</evidence>
<sequence length="258" mass="29226">MKEIIKDFVKGSPTEKLAIASNLSTILGVSIATFVAGPFLSEFANMEFVISDFIIAILFYFICLWIAADFAYSSIRQLIKYTGEKKTTSAIGTVVLALFCSWLALVIFPYAKYYTGNLFNNSYLLPAPAQDAIFNIYDFRVIEVDDIFTYKGNVNFEKGIDGSDYELVVYSKSSSGFYEIKNLANRDISFKLSTSGDFTIPINVKYDKINEPILVIYRNSDWSLFEFLRSNDGFPQKMTQLPSSQTEKIKAFVYEPKT</sequence>
<accession>A0ABR9Z9G7</accession>
<dbReference type="RefSeq" id="WP_148494284.1">
    <property type="nucleotide sequence ID" value="NZ_RDPI01000028.1"/>
</dbReference>
<evidence type="ECO:0000313" key="2">
    <source>
        <dbReference type="EMBL" id="MBF4374907.1"/>
    </source>
</evidence>
<name>A0ABR9Z9G7_VIBAN</name>
<feature type="transmembrane region" description="Helical" evidence="1">
    <location>
        <begin position="87"/>
        <end position="111"/>
    </location>
</feature>
<reference evidence="2 3" key="1">
    <citation type="journal article" date="2021" name="PeerJ">
        <title>Analysis of 44 Vibrio anguillarum genomes reveals high genetic diversity.</title>
        <authorList>
            <person name="Hansen M.J."/>
            <person name="Dalsgaard I."/>
        </authorList>
    </citation>
    <scope>NUCLEOTIDE SEQUENCE [LARGE SCALE GENOMIC DNA]</scope>
    <source>
        <strain evidence="2 3">040915-1/1B</strain>
    </source>
</reference>
<gene>
    <name evidence="2" type="ORF">EAY46_17690</name>
</gene>
<evidence type="ECO:0000313" key="3">
    <source>
        <dbReference type="Proteomes" id="UP000726136"/>
    </source>
</evidence>
<dbReference type="Proteomes" id="UP000726136">
    <property type="component" value="Unassembled WGS sequence"/>
</dbReference>
<comment type="caution">
    <text evidence="2">The sequence shown here is derived from an EMBL/GenBank/DDBJ whole genome shotgun (WGS) entry which is preliminary data.</text>
</comment>